<keyword evidence="1" id="KW-0732">Signal</keyword>
<keyword evidence="3" id="KW-1185">Reference proteome</keyword>
<proteinExistence type="predicted"/>
<dbReference type="AlphaFoldDB" id="A0A232FIT7"/>
<evidence type="ECO:0000256" key="1">
    <source>
        <dbReference type="SAM" id="SignalP"/>
    </source>
</evidence>
<gene>
    <name evidence="2" type="ORF">TSAR_016609</name>
</gene>
<reference evidence="2 3" key="1">
    <citation type="journal article" date="2017" name="Curr. Biol.">
        <title>The Evolution of Venom by Co-option of Single-Copy Genes.</title>
        <authorList>
            <person name="Martinson E.O."/>
            <person name="Mrinalini"/>
            <person name="Kelkar Y.D."/>
            <person name="Chang C.H."/>
            <person name="Werren J.H."/>
        </authorList>
    </citation>
    <scope>NUCLEOTIDE SEQUENCE [LARGE SCALE GENOMIC DNA]</scope>
    <source>
        <strain evidence="2 3">Alberta</strain>
        <tissue evidence="2">Whole body</tissue>
    </source>
</reference>
<dbReference type="EMBL" id="NNAY01000144">
    <property type="protein sequence ID" value="OXU30592.1"/>
    <property type="molecule type" value="Genomic_DNA"/>
</dbReference>
<comment type="caution">
    <text evidence="2">The sequence shown here is derived from an EMBL/GenBank/DDBJ whole genome shotgun (WGS) entry which is preliminary data.</text>
</comment>
<dbReference type="Proteomes" id="UP000215335">
    <property type="component" value="Unassembled WGS sequence"/>
</dbReference>
<protein>
    <submittedName>
        <fullName evidence="2">Uncharacterized protein</fullName>
    </submittedName>
</protein>
<evidence type="ECO:0000313" key="2">
    <source>
        <dbReference type="EMBL" id="OXU30592.1"/>
    </source>
</evidence>
<accession>A0A232FIT7</accession>
<organism evidence="2 3">
    <name type="scientific">Trichomalopsis sarcophagae</name>
    <dbReference type="NCBI Taxonomy" id="543379"/>
    <lineage>
        <taxon>Eukaryota</taxon>
        <taxon>Metazoa</taxon>
        <taxon>Ecdysozoa</taxon>
        <taxon>Arthropoda</taxon>
        <taxon>Hexapoda</taxon>
        <taxon>Insecta</taxon>
        <taxon>Pterygota</taxon>
        <taxon>Neoptera</taxon>
        <taxon>Endopterygota</taxon>
        <taxon>Hymenoptera</taxon>
        <taxon>Apocrita</taxon>
        <taxon>Proctotrupomorpha</taxon>
        <taxon>Chalcidoidea</taxon>
        <taxon>Pteromalidae</taxon>
        <taxon>Pteromalinae</taxon>
        <taxon>Trichomalopsis</taxon>
    </lineage>
</organism>
<feature type="signal peptide" evidence="1">
    <location>
        <begin position="1"/>
        <end position="19"/>
    </location>
</feature>
<feature type="chain" id="PRO_5012082225" evidence="1">
    <location>
        <begin position="20"/>
        <end position="94"/>
    </location>
</feature>
<evidence type="ECO:0000313" key="3">
    <source>
        <dbReference type="Proteomes" id="UP000215335"/>
    </source>
</evidence>
<name>A0A232FIT7_9HYME</name>
<sequence>MQWLKFCCFFFLLMSVTEAKPHRGDIPVEDAILQGDDYRDDGVDLNDLLITDNPTIDSSKNTDDYDDEDYGSLLTSEELEELKTKIKSATNWPI</sequence>